<protein>
    <submittedName>
        <fullName evidence="1">YolD-like family protein</fullName>
    </submittedName>
</protein>
<accession>A0ABT8E6U1</accession>
<dbReference type="PANTHER" id="PTHR40051">
    <property type="entry name" value="IG HYPOTHETICAL 15966"/>
    <property type="match status" value="1"/>
</dbReference>
<dbReference type="InterPro" id="IPR014962">
    <property type="entry name" value="YolD"/>
</dbReference>
<dbReference type="Pfam" id="PF08863">
    <property type="entry name" value="YolD"/>
    <property type="match status" value="1"/>
</dbReference>
<dbReference type="RefSeq" id="WP_290399728.1">
    <property type="nucleotide sequence ID" value="NZ_JAUHLN010000002.1"/>
</dbReference>
<dbReference type="EMBL" id="JAUHLN010000002">
    <property type="protein sequence ID" value="MDN4073621.1"/>
    <property type="molecule type" value="Genomic_DNA"/>
</dbReference>
<organism evidence="1 2">
    <name type="scientific">Fictibacillus terranigra</name>
    <dbReference type="NCBI Taxonomy" id="3058424"/>
    <lineage>
        <taxon>Bacteria</taxon>
        <taxon>Bacillati</taxon>
        <taxon>Bacillota</taxon>
        <taxon>Bacilli</taxon>
        <taxon>Bacillales</taxon>
        <taxon>Fictibacillaceae</taxon>
        <taxon>Fictibacillus</taxon>
    </lineage>
</organism>
<reference evidence="1" key="1">
    <citation type="submission" date="2023-06" db="EMBL/GenBank/DDBJ databases">
        <title>Draft Genome Sequences of Representative Paenibacillus Polymyxa, Bacillus cereus, Fictibacillus sp., and Brevibacillus agri Strains Isolated from Amazonian Dark Earth.</title>
        <authorList>
            <person name="Pellegrinetti T.A."/>
            <person name="Cunha I.C.M."/>
            <person name="Chaves M.G."/>
            <person name="Freitas A.S."/>
            <person name="Silva A.V.R."/>
            <person name="Tsai S.M."/>
            <person name="Mendes L.W."/>
        </authorList>
    </citation>
    <scope>NUCLEOTIDE SEQUENCE</scope>
    <source>
        <strain evidence="1">CENA-BCM004</strain>
    </source>
</reference>
<sequence>MIRDRGKMKWQGMFIPQHVDALRGYDWDNTRIEKPTLDEQQLEEINDTICEAMEFSMAVEIAYYRSGVIEVLTGHIHYLDVHNKHVRIVTKNGEIARIKFSDITGVTISDKP</sequence>
<dbReference type="Proteomes" id="UP001168694">
    <property type="component" value="Unassembled WGS sequence"/>
</dbReference>
<comment type="caution">
    <text evidence="1">The sequence shown here is derived from an EMBL/GenBank/DDBJ whole genome shotgun (WGS) entry which is preliminary data.</text>
</comment>
<gene>
    <name evidence="1" type="ORF">QYF49_11480</name>
</gene>
<evidence type="ECO:0000313" key="1">
    <source>
        <dbReference type="EMBL" id="MDN4073621.1"/>
    </source>
</evidence>
<proteinExistence type="predicted"/>
<evidence type="ECO:0000313" key="2">
    <source>
        <dbReference type="Proteomes" id="UP001168694"/>
    </source>
</evidence>
<keyword evidence="2" id="KW-1185">Reference proteome</keyword>
<name>A0ABT8E6U1_9BACL</name>
<dbReference type="PANTHER" id="PTHR40051:SF1">
    <property type="entry name" value="YOLD-LIKE FAMILY PROTEIN"/>
    <property type="match status" value="1"/>
</dbReference>